<name>A0A1H9UPE2_9PSEU</name>
<dbReference type="PANTHER" id="PTHR30163:SF8">
    <property type="entry name" value="LYTIC MUREIN TRANSGLYCOSYLASE"/>
    <property type="match status" value="1"/>
</dbReference>
<sequence length="274" mass="28862">MAASPTPQPTTLSIPLEPAPEPRRRRGVRVVARLALVAFLVALAAGTVLLLDDGDPPPPPQRFAVVEVPVRRGEVPPHAAPVPVDDLQGWISRLSAATDIPERTLQAYATAETATRQRLPACNLTWVTLAGVGRVESHHGRYGGTRVGADGQLSKPIIGVPLDGSPGVQAIPDTDGGRLDGDPQWDRAVGSMQFLPTTWSRFGLRAAADGAQPDPQNVDDSAMTAANYLCTSGGDLATGPGWWKAILTYNESTRYAQSVYSGAAAYAQKATTLG</sequence>
<gene>
    <name evidence="3" type="ORF">SAMN04487818_107375</name>
</gene>
<reference evidence="4" key="1">
    <citation type="submission" date="2016-10" db="EMBL/GenBank/DDBJ databases">
        <authorList>
            <person name="Varghese N."/>
            <person name="Submissions S."/>
        </authorList>
    </citation>
    <scope>NUCLEOTIDE SEQUENCE [LARGE SCALE GENOMIC DNA]</scope>
    <source>
        <strain evidence="4">DSM 44260</strain>
    </source>
</reference>
<feature type="region of interest" description="Disordered" evidence="1">
    <location>
        <begin position="1"/>
        <end position="21"/>
    </location>
</feature>
<evidence type="ECO:0000256" key="2">
    <source>
        <dbReference type="SAM" id="Phobius"/>
    </source>
</evidence>
<keyword evidence="2" id="KW-1133">Transmembrane helix</keyword>
<dbReference type="GO" id="GO:0008933">
    <property type="term" value="F:peptidoglycan lytic transglycosylase activity"/>
    <property type="evidence" value="ECO:0007669"/>
    <property type="project" value="TreeGrafter"/>
</dbReference>
<evidence type="ECO:0000313" key="3">
    <source>
        <dbReference type="EMBL" id="SES11034.1"/>
    </source>
</evidence>
<dbReference type="EMBL" id="FOGI01000007">
    <property type="protein sequence ID" value="SES11034.1"/>
    <property type="molecule type" value="Genomic_DNA"/>
</dbReference>
<organism evidence="3 4">
    <name type="scientific">Actinokineospora terrae</name>
    <dbReference type="NCBI Taxonomy" id="155974"/>
    <lineage>
        <taxon>Bacteria</taxon>
        <taxon>Bacillati</taxon>
        <taxon>Actinomycetota</taxon>
        <taxon>Actinomycetes</taxon>
        <taxon>Pseudonocardiales</taxon>
        <taxon>Pseudonocardiaceae</taxon>
        <taxon>Actinokineospora</taxon>
    </lineage>
</organism>
<dbReference type="RefSeq" id="WP_245782467.1">
    <property type="nucleotide sequence ID" value="NZ_FOGI01000007.1"/>
</dbReference>
<dbReference type="Proteomes" id="UP000199051">
    <property type="component" value="Unassembled WGS sequence"/>
</dbReference>
<dbReference type="AlphaFoldDB" id="A0A1H9UPE2"/>
<proteinExistence type="predicted"/>
<feature type="transmembrane region" description="Helical" evidence="2">
    <location>
        <begin position="30"/>
        <end position="51"/>
    </location>
</feature>
<evidence type="ECO:0000313" key="4">
    <source>
        <dbReference type="Proteomes" id="UP000199051"/>
    </source>
</evidence>
<keyword evidence="4" id="KW-1185">Reference proteome</keyword>
<dbReference type="Gene3D" id="1.10.530.10">
    <property type="match status" value="1"/>
</dbReference>
<keyword evidence="2" id="KW-0812">Transmembrane</keyword>
<dbReference type="SUPFAM" id="SSF53955">
    <property type="entry name" value="Lysozyme-like"/>
    <property type="match status" value="1"/>
</dbReference>
<dbReference type="CDD" id="cd13399">
    <property type="entry name" value="Slt35-like"/>
    <property type="match status" value="1"/>
</dbReference>
<dbReference type="InterPro" id="IPR043426">
    <property type="entry name" value="MltB-like"/>
</dbReference>
<keyword evidence="2" id="KW-0472">Membrane</keyword>
<dbReference type="InterPro" id="IPR023346">
    <property type="entry name" value="Lysozyme-like_dom_sf"/>
</dbReference>
<accession>A0A1H9UPE2</accession>
<dbReference type="GO" id="GO:0009253">
    <property type="term" value="P:peptidoglycan catabolic process"/>
    <property type="evidence" value="ECO:0007669"/>
    <property type="project" value="TreeGrafter"/>
</dbReference>
<dbReference type="PANTHER" id="PTHR30163">
    <property type="entry name" value="MEMBRANE-BOUND LYTIC MUREIN TRANSGLYCOSYLASE B"/>
    <property type="match status" value="1"/>
</dbReference>
<evidence type="ECO:0000256" key="1">
    <source>
        <dbReference type="SAM" id="MobiDB-lite"/>
    </source>
</evidence>
<dbReference type="STRING" id="155974.SAMN04487818_107375"/>
<protein>
    <submittedName>
        <fullName evidence="3">Transglycosylase SLT domain-containing protein</fullName>
    </submittedName>
</protein>